<dbReference type="InterPro" id="IPR027417">
    <property type="entry name" value="P-loop_NTPase"/>
</dbReference>
<reference evidence="3" key="1">
    <citation type="journal article" date="2020" name="Fungal Divers.">
        <title>Resolving the Mortierellaceae phylogeny through synthesis of multi-gene phylogenetics and phylogenomics.</title>
        <authorList>
            <person name="Vandepol N."/>
            <person name="Liber J."/>
            <person name="Desiro A."/>
            <person name="Na H."/>
            <person name="Kennedy M."/>
            <person name="Barry K."/>
            <person name="Grigoriev I.V."/>
            <person name="Miller A.N."/>
            <person name="O'Donnell K."/>
            <person name="Stajich J.E."/>
            <person name="Bonito G."/>
        </authorList>
    </citation>
    <scope>NUCLEOTIDE SEQUENCE</scope>
    <source>
        <strain evidence="3">REB-010B</strain>
    </source>
</reference>
<keyword evidence="4" id="KW-1185">Reference proteome</keyword>
<protein>
    <recommendedName>
        <fullName evidence="5">Dynein heavy chain</fullName>
    </recommendedName>
</protein>
<evidence type="ECO:0000259" key="1">
    <source>
        <dbReference type="Pfam" id="PF03028"/>
    </source>
</evidence>
<dbReference type="PANTHER" id="PTHR45703:SF36">
    <property type="entry name" value="DYNEIN HEAVY CHAIN, CYTOPLASMIC"/>
    <property type="match status" value="1"/>
</dbReference>
<dbReference type="GO" id="GO:0051959">
    <property type="term" value="F:dynein light intermediate chain binding"/>
    <property type="evidence" value="ECO:0007669"/>
    <property type="project" value="InterPro"/>
</dbReference>
<dbReference type="GO" id="GO:0045505">
    <property type="term" value="F:dynein intermediate chain binding"/>
    <property type="evidence" value="ECO:0007669"/>
    <property type="project" value="InterPro"/>
</dbReference>
<dbReference type="InterPro" id="IPR041658">
    <property type="entry name" value="AAA_lid_11"/>
</dbReference>
<dbReference type="GO" id="GO:0030286">
    <property type="term" value="C:dynein complex"/>
    <property type="evidence" value="ECO:0007669"/>
    <property type="project" value="InterPro"/>
</dbReference>
<dbReference type="GO" id="GO:0007018">
    <property type="term" value="P:microtubule-based movement"/>
    <property type="evidence" value="ECO:0007669"/>
    <property type="project" value="InterPro"/>
</dbReference>
<accession>A0A9P6UQP8</accession>
<dbReference type="Gene3D" id="3.40.50.300">
    <property type="entry name" value="P-loop containing nucleotide triphosphate hydrolases"/>
    <property type="match status" value="1"/>
</dbReference>
<sequence length="287" mass="32437">MGSQEGLSLADQAIASATKTGNWVLLKNVHLALTWLGQLDKRLHSLKAHQNFRLFLTMETNPKVPVNLLRLSRVLMFEPQPGIKANLQESLRGIPAARLAKGPTERARLYFMVAWLHAVVLERLRYVPLGWSKAYEFNDSDQDCALSTIDNWLDTVGQGRANVSPDRIPWDAIRTLLCQSVYGGRVDSDGDQQLLENFVNSFFRAECYDLNFKLVETSEGEQGLVAPEGTKMSQFLEWVNELPEREPPTWLRLPATAERVLSTHKAITMLSKVKKIKSLVDDDDDDM</sequence>
<dbReference type="FunFam" id="1.10.8.720:FF:000003">
    <property type="entry name" value="Cytoplasmic dynein heavy chain 2"/>
    <property type="match status" value="1"/>
</dbReference>
<name>A0A9P6UQP8_9FUNG</name>
<dbReference type="InterPro" id="IPR042219">
    <property type="entry name" value="AAA_lid_11_sf"/>
</dbReference>
<dbReference type="Proteomes" id="UP000738325">
    <property type="component" value="Unassembled WGS sequence"/>
</dbReference>
<dbReference type="InterPro" id="IPR026983">
    <property type="entry name" value="DHC"/>
</dbReference>
<dbReference type="Pfam" id="PF18198">
    <property type="entry name" value="AAA_lid_11"/>
    <property type="match status" value="1"/>
</dbReference>
<dbReference type="Pfam" id="PF03028">
    <property type="entry name" value="Dynein_heavy"/>
    <property type="match status" value="1"/>
</dbReference>
<evidence type="ECO:0000313" key="4">
    <source>
        <dbReference type="Proteomes" id="UP000738325"/>
    </source>
</evidence>
<dbReference type="EMBL" id="JAAAIP010000466">
    <property type="protein sequence ID" value="KAG0316659.1"/>
    <property type="molecule type" value="Genomic_DNA"/>
</dbReference>
<evidence type="ECO:0000313" key="3">
    <source>
        <dbReference type="EMBL" id="KAG0316659.1"/>
    </source>
</evidence>
<evidence type="ECO:0008006" key="5">
    <source>
        <dbReference type="Google" id="ProtNLM"/>
    </source>
</evidence>
<dbReference type="FunFam" id="3.40.50.300:FF:000373">
    <property type="entry name" value="Cytoplasmic dynein heavy chain 2"/>
    <property type="match status" value="1"/>
</dbReference>
<evidence type="ECO:0000259" key="2">
    <source>
        <dbReference type="Pfam" id="PF18198"/>
    </source>
</evidence>
<gene>
    <name evidence="3" type="ORF">BGZ99_006748</name>
</gene>
<feature type="domain" description="Dynein heavy chain region D6 P-loop" evidence="1">
    <location>
        <begin position="1"/>
        <end position="73"/>
    </location>
</feature>
<organism evidence="3 4">
    <name type="scientific">Dissophora globulifera</name>
    <dbReference type="NCBI Taxonomy" id="979702"/>
    <lineage>
        <taxon>Eukaryota</taxon>
        <taxon>Fungi</taxon>
        <taxon>Fungi incertae sedis</taxon>
        <taxon>Mucoromycota</taxon>
        <taxon>Mortierellomycotina</taxon>
        <taxon>Mortierellomycetes</taxon>
        <taxon>Mortierellales</taxon>
        <taxon>Mortierellaceae</taxon>
        <taxon>Dissophora</taxon>
    </lineage>
</organism>
<dbReference type="InterPro" id="IPR004273">
    <property type="entry name" value="Dynein_heavy_D6_P-loop"/>
</dbReference>
<comment type="caution">
    <text evidence="3">The sequence shown here is derived from an EMBL/GenBank/DDBJ whole genome shotgun (WGS) entry which is preliminary data.</text>
</comment>
<dbReference type="AlphaFoldDB" id="A0A9P6UQP8"/>
<proteinExistence type="predicted"/>
<dbReference type="PANTHER" id="PTHR45703">
    <property type="entry name" value="DYNEIN HEAVY CHAIN"/>
    <property type="match status" value="1"/>
</dbReference>
<dbReference type="OrthoDB" id="447173at2759"/>
<feature type="domain" description="Dynein heavy chain AAA lid" evidence="2">
    <location>
        <begin position="107"/>
        <end position="257"/>
    </location>
</feature>
<dbReference type="Gene3D" id="1.10.8.720">
    <property type="entry name" value="Region D6 of dynein motor"/>
    <property type="match status" value="1"/>
</dbReference>
<dbReference type="GO" id="GO:0008569">
    <property type="term" value="F:minus-end-directed microtubule motor activity"/>
    <property type="evidence" value="ECO:0007669"/>
    <property type="project" value="InterPro"/>
</dbReference>